<evidence type="ECO:0000313" key="8">
    <source>
        <dbReference type="Proteomes" id="UP000002195"/>
    </source>
</evidence>
<dbReference type="Pfam" id="PF00189">
    <property type="entry name" value="Ribosomal_S3_C"/>
    <property type="match status" value="1"/>
</dbReference>
<keyword evidence="8" id="KW-1185">Reference proteome</keyword>
<keyword evidence="6" id="KW-0496">Mitochondrion</keyword>
<dbReference type="AlphaFoldDB" id="Q23891"/>
<feature type="compositionally biased region" description="Basic residues" evidence="4">
    <location>
        <begin position="937"/>
        <end position="960"/>
    </location>
</feature>
<dbReference type="GeneID" id="2193946"/>
<dbReference type="VEuPathDB" id="AmoebaDB:DidioMp27"/>
<reference evidence="7" key="2">
    <citation type="journal article" date="1994" name="J. Mol. Evol.">
        <title>The Dictyostelium discoideum mitochondrial genome: a primordial system using the universal code and encoding hydrophilic proteins atypical of metazoan mitochondrial DNA.</title>
        <authorList>
            <person name="Cole R."/>
            <person name="Williams K."/>
        </authorList>
    </citation>
    <scope>NUCLEOTIDE SEQUENCE</scope>
    <source>
        <strain evidence="7">AX3</strain>
    </source>
</reference>
<dbReference type="InterPro" id="IPR036419">
    <property type="entry name" value="Ribosomal_S3_C_sf"/>
</dbReference>
<dbReference type="RefSeq" id="NP_050094.1">
    <property type="nucleotide sequence ID" value="NC_000895.1"/>
</dbReference>
<sequence>MVKIKTIINKKERMIKDEDRHIDYKFNKRKGKPKTINYAFTIRLDSVRKKKRKSSELFVRYGCRTLYKSITKRKFDKNFYQIVGSMNLLNLQNEMQRYLTSCIQLKRHQLRAKTEIKLVGDISPYKQQKVTQKIDLLTNEYVLTKKILFYEALKYKEYRILIKNYKERTKAKSRKPQTKKSKFKYNAFKKSILHRFLRKRIRILQRQLLLLRYRAQQFPTSYIGPNYRRRLLLKHTKHVITHYKKITENIKLLKKNYKFSPINKKVVPSSEILKDRQIQEYTASIRRKMIYKNRSFNKYKNNKYNNRNPKANSYKNKYQNNQTVTFNNKKNFTKKKSVKIGKVNRKKVRLITRKGKKNTLKELQVELYNQAVSRNRTVEMRELTALFITKLNELIQKQKKIKEKLNTKIQTIIKKTIVPQEDITKIKEKLDSISEIKTLSQVQQTINIAAMRQLKQLQTKVRLSVQPAKIAFAKYSLKKNAPLKLITAFMQKWLNRKEKRNQFYTPKGRYIKAKKYKSYIDGFFSQRMGVFVKGRFRIISRKGHYKQFSSIDPNLSYWATKYSQIKKQGKKAVSNVNSLKCTKYNASRLILKGFYDLRFVNTRSYFLKKGHKSNDVKSRSLKKNKTKLIKKILRNRKNQTLNQLLTTVNRTSERVQHISKQAHVTELFTRKLYNSKRIKPAFSNKRLKYTVAQFLLLQLTSSKSQNYLTKVLAALKPKFKRKLKVKKKNPRIQVTSTKIHEFLNNARQYITWIKGFKNKQSNLFQKILVGGKKRQQLNFQQLYRIYSKSLLRISSLILKESRTNVKEQFKRSLKNFRKQTGTGMVFRVRNKLTLAMVLRAQKRRELQLSSQNKNLKPIVTTLQSSVNSMVDLSPQLPSNKWVTLVNNSKTQAEFLSSEYQNFKKQTTSSNIKKLYTKVCLKIRKKSQKTLQSVLRKRSPKPIVTKTRKKRKSKKTSKTQVKKQVSYNIRRSKRERLFQKSSTQATVFKKLSVSNTAYLQYLANYNFGERQQLAPELLNELRNQLPEKNASINSEESNLLSNDYKISSQKNSKNIIRLTATNEYNYKYSKFNNKWCKLLLIKKQLKSKEETYRTKALLYNLLRTKTVGEKVEKCVSKIKKVIQKKTEPVVNIKKVIINKQKIVNNQRYNKNGQKFKFKKHRKKKRKGRGANLINLKALSTVPYFIRPRIISKKEYKISMKRWNMRRIIKAKVLNQKQRLKKKVLSKSKKAQIINILLKKYFKSEERAQILFWLKTQTVSKLHNKLYFPKKVIKFLKEYLKACYAFGIKKEAKISRIRELAVIEALIERKGIADEPSELKYLEEYLQNLTTRLPAKYVTAHARNYRRTSRTVIKKKQKIKPRNIRKYKIKKSSRKVLEKIRSIYSIGVRKRFKYRKTPLSLKRSTKISRKILQKHRKAKKQGLKIEKPLILVSYYYYFKKLRYDRIVLDKLNYKDRELRMSMNGKSKLSKFLLYLLMRVYLKKSIYKRTDIRAGLLRIKKAQQTKKLALKLKLLERDLVDDIKGITSKSKKYIGVVKKTILIKVLIKVLRSLLKANILTKKEAKRRRKIKELIKIFLYPLLITKRQIQKVRLRKKNKIYLLMAQIFLYNIKQLVVSVNYSINFFGIIGSSITAEYVVRRLKERLELTKRNGSALLLKVMAKLMRSQHVVGCKVKYSGRLTGNSMAQQKVESRGLIGNSNMNVYIDYAQDNLVRKHGKCGLKLWIVRNLLTYMPYKYVYTYNF</sequence>
<evidence type="ECO:0000256" key="3">
    <source>
        <dbReference type="ARBA" id="ARBA00023274"/>
    </source>
</evidence>
<reference evidence="7" key="7">
    <citation type="journal article" date="1996" name="Gene">
        <title>A site-specific DNA endonuclease specified by one of two ORFs encoded by a group I intron in Dictyostelium discoideum mitochondrial DNA.</title>
        <authorList>
            <person name="Ogawa S."/>
            <person name="Naito K."/>
            <person name="Angata K."/>
            <person name="Morio T."/>
            <person name="Urushihara H."/>
            <person name="Tanaka Y."/>
        </authorList>
    </citation>
    <scope>NUCLEOTIDE SEQUENCE</scope>
    <source>
        <strain evidence="7">AX3</strain>
    </source>
</reference>
<organism evidence="6">
    <name type="scientific">Dictyostelium discoideum</name>
    <name type="common">Social amoeba</name>
    <dbReference type="NCBI Taxonomy" id="44689"/>
    <lineage>
        <taxon>Eukaryota</taxon>
        <taxon>Amoebozoa</taxon>
        <taxon>Evosea</taxon>
        <taxon>Eumycetozoa</taxon>
        <taxon>Dictyostelia</taxon>
        <taxon>Dictyosteliales</taxon>
        <taxon>Dictyosteliaceae</taxon>
        <taxon>Dictyostelium</taxon>
    </lineage>
</organism>
<dbReference type="SMR" id="Q23891"/>
<reference evidence="7" key="5">
    <citation type="journal article" date="1995" name="Gene">
        <title>A group-I intron in the mitochondrial large-subunit ribosomal RNA-encoding gene of Dictyostelium discoideum: same site localization in alga and in vitro self-splicing.</title>
        <authorList>
            <person name="Angata K."/>
            <person name="Ogawa S."/>
            <person name="Yanagisawa K."/>
            <person name="Tanaka Y."/>
        </authorList>
    </citation>
    <scope>NUCLEOTIDE SEQUENCE</scope>
    <source>
        <strain evidence="7">AX3</strain>
    </source>
</reference>
<protein>
    <submittedName>
        <fullName evidence="6">ORF1740</fullName>
    </submittedName>
</protein>
<evidence type="ECO:0000256" key="1">
    <source>
        <dbReference type="ARBA" id="ARBA00010761"/>
    </source>
</evidence>
<dbReference type="Gene3D" id="3.30.1140.32">
    <property type="entry name" value="Ribosomal protein S3, C-terminal domain"/>
    <property type="match status" value="1"/>
</dbReference>
<reference evidence="7" key="11">
    <citation type="journal article" date="1998" name="Mol. Gen. Genet.">
        <title>Characterization of a novel small RNA encoded by Dictyostelium discoideum mitochondrial DNA.</title>
        <authorList>
            <person name="Pi M."/>
            <person name="Morio T."/>
            <person name="Urushihara H."/>
            <person name="Tanaka Y."/>
        </authorList>
    </citation>
    <scope>NUCLEOTIDE SEQUENCE</scope>
    <source>
        <strain evidence="7">AX3</strain>
    </source>
</reference>
<dbReference type="Proteomes" id="UP000002195">
    <property type="component" value="Mitochondrion"/>
</dbReference>
<reference evidence="6" key="4">
    <citation type="journal article" date="1995" name="DNA Res.">
        <title>Mitochondrial ribosomal protein L11 gene of Dictyostelium discoideum resides not in the nuclear genome but in the mitochondrial genome.</title>
        <authorList>
            <person name="Iwamoto M."/>
            <person name="Yanagisawa K."/>
            <person name="Tanaka Y."/>
        </authorList>
    </citation>
    <scope>NUCLEOTIDE SEQUENCE</scope>
    <source>
        <strain evidence="6">AX3</strain>
    </source>
</reference>
<evidence type="ECO:0000313" key="7">
    <source>
        <dbReference type="EMBL" id="BAA78076.1"/>
    </source>
</evidence>
<evidence type="ECO:0000259" key="5">
    <source>
        <dbReference type="Pfam" id="PF00189"/>
    </source>
</evidence>
<dbReference type="InterPro" id="IPR001351">
    <property type="entry name" value="Ribosomal_uS3_C"/>
</dbReference>
<evidence type="ECO:0000313" key="6">
    <source>
        <dbReference type="EMBL" id="BAA04740.1"/>
    </source>
</evidence>
<keyword evidence="3" id="KW-0687">Ribonucleoprotein</keyword>
<reference evidence="7" key="6">
    <citation type="journal article" date="1995" name="J. Mol. Evol.">
        <title>Dictyostelium discoideum mitochondrial DNA encodes a NADH:ubiquinone oxidoreductase subunit which is nuclear encoded in other eukaryotes.</title>
        <authorList>
            <person name="Cole R."/>
            <person name="Slade M."/>
            <person name="Williams K."/>
        </authorList>
    </citation>
    <scope>NUCLEOTIDE SEQUENCE</scope>
    <source>
        <strain evidence="7">AX3</strain>
    </source>
</reference>
<reference evidence="7" key="8">
    <citation type="journal article" date="1996" name="J. Plant Res.">
        <title>Analysis of a tRNA gene-like sequence (t-element) with TTA at the anticodon position in the mitochondrial DNA of Dictyostelium discoideum.</title>
        <authorList>
            <person name="Pi M."/>
            <person name="Angata K."/>
            <person name="Ikemura T."/>
            <person name="Yanagisawa K."/>
            <person name="Tanaka Y."/>
        </authorList>
    </citation>
    <scope>NUCLEOTIDE SEQUENCE</scope>
    <source>
        <strain evidence="7">AX3</strain>
    </source>
</reference>
<reference evidence="7" key="3">
    <citation type="journal article" date="1995" name="Curr. Genet.">
        <title>Codon usage, genetic code and phylogeny of Dictyostelium discoideum mitochondrial DNA as deduced from a 7.3-kb region.</title>
        <authorList>
            <person name="Angata K."/>
            <person name="Kuroe K."/>
            <person name="Yanagisawa K."/>
            <person name="Tanaka Y."/>
        </authorList>
    </citation>
    <scope>NUCLEOTIDE SEQUENCE</scope>
    <source>
        <strain evidence="7">AX3</strain>
    </source>
</reference>
<reference evidence="7" key="10">
    <citation type="journal article" date="1998" name="Curr. Genet.">
        <title>A ribosomal protein gene cluster is encoded in the mitochondrial DNA of Dictyostelium discoideum: UGA termination codons and similarity of gene order to Acanthamoeba castellanii.</title>
        <authorList>
            <person name="Iwamoto M."/>
            <person name="Pi M."/>
            <person name="Kurihara M."/>
            <person name="Morio T."/>
            <person name="Tanaka Y."/>
        </authorList>
    </citation>
    <scope>NUCLEOTIDE SEQUENCE</scope>
    <source>
        <strain evidence="7">AX3</strain>
    </source>
</reference>
<evidence type="ECO:0000256" key="2">
    <source>
        <dbReference type="ARBA" id="ARBA00022980"/>
    </source>
</evidence>
<feature type="domain" description="Small ribosomal subunit protein uS3 C-terminal" evidence="5">
    <location>
        <begin position="1655"/>
        <end position="1722"/>
    </location>
</feature>
<reference evidence="7" key="9">
    <citation type="journal article" date="1997" name="Curr. Genet.">
        <title>Group-I introns in the cytochrome c oxidase genes of Dictyostelium discoideum: two related ORFs in one loop of a group-I intron, a cox1/2 hybrid gene and an unusually large cox3 gene.</title>
        <authorList>
            <person name="Ogawa S."/>
            <person name="Matsuo K."/>
            <person name="Angata K."/>
            <person name="Yanagisawa K."/>
            <person name="Tanaka Y."/>
        </authorList>
    </citation>
    <scope>NUCLEOTIDE SEQUENCE</scope>
    <source>
        <strain evidence="7">AX3</strain>
    </source>
</reference>
<evidence type="ECO:0000256" key="4">
    <source>
        <dbReference type="SAM" id="MobiDB-lite"/>
    </source>
</evidence>
<dbReference type="GO" id="GO:1990904">
    <property type="term" value="C:ribonucleoprotein complex"/>
    <property type="evidence" value="ECO:0007669"/>
    <property type="project" value="UniProtKB-KW"/>
</dbReference>
<geneLocation type="mitochondrion" evidence="6"/>
<keyword evidence="2" id="KW-0689">Ribosomal protein</keyword>
<reference evidence="7" key="1">
    <citation type="journal article" date="1990" name="Plant Mol. Biol.">
        <title>ORF209 of Dictyostelium discoideum mitochondrial DNA has a homologue in chloroplast DNA.</title>
        <authorList>
            <person name="Tanaka Y."/>
            <person name="Kuroe K."/>
            <person name="Angata K."/>
            <person name="Yanagisawa K."/>
        </authorList>
    </citation>
    <scope>NUCLEOTIDE SEQUENCE</scope>
    <source>
        <strain evidence="7">AX3</strain>
    </source>
</reference>
<dbReference type="PIR" id="T43773">
    <property type="entry name" value="T43773"/>
</dbReference>
<dbReference type="STRING" id="44689.Q23891"/>
<dbReference type="SUPFAM" id="SSF54821">
    <property type="entry name" value="Ribosomal protein S3 C-terminal domain"/>
    <property type="match status" value="1"/>
</dbReference>
<dbReference type="KEGG" id="ddi:DidioMp27"/>
<name>Q23891_DICDI</name>
<reference evidence="7 8" key="12">
    <citation type="journal article" date="2000" name="Mol. Gen. Genet.">
        <title>The mitochondrial DNA of Dictyostelium discoideum: complete sequence, gene content and genome organization.</title>
        <authorList>
            <person name="Ogawa S."/>
            <person name="Yoshino R."/>
            <person name="Angata K."/>
            <person name="Iwamoto M."/>
            <person name="Pi M."/>
            <person name="Kuroe K."/>
            <person name="Matsuo K."/>
            <person name="Morio T."/>
            <person name="Urushihara H."/>
            <person name="Yanagisawa K."/>
            <person name="Tanaka Y."/>
        </authorList>
    </citation>
    <scope>NUCLEOTIDE SEQUENCE [LARGE SCALE GENOMIC DNA]</scope>
    <source>
        <strain evidence="7 8">AX3</strain>
    </source>
</reference>
<feature type="region of interest" description="Disordered" evidence="4">
    <location>
        <begin position="937"/>
        <end position="963"/>
    </location>
</feature>
<dbReference type="GO" id="GO:0003735">
    <property type="term" value="F:structural constituent of ribosome"/>
    <property type="evidence" value="ECO:0007669"/>
    <property type="project" value="InterPro"/>
</dbReference>
<proteinExistence type="inferred from homology"/>
<accession>Q9XPI9</accession>
<dbReference type="EMBL" id="AB000109">
    <property type="protein sequence ID" value="BAA78076.1"/>
    <property type="molecule type" value="Genomic_DNA"/>
</dbReference>
<accession>Q23891</accession>
<comment type="similarity">
    <text evidence="1">Belongs to the universal ribosomal protein uS3 family.</text>
</comment>
<dbReference type="GO" id="GO:0006412">
    <property type="term" value="P:translation"/>
    <property type="evidence" value="ECO:0007669"/>
    <property type="project" value="InterPro"/>
</dbReference>
<dbReference type="EMBL" id="D21196">
    <property type="protein sequence ID" value="BAA04740.1"/>
    <property type="molecule type" value="Genomic_DNA"/>
</dbReference>
<dbReference type="GO" id="GO:0005840">
    <property type="term" value="C:ribosome"/>
    <property type="evidence" value="ECO:0007669"/>
    <property type="project" value="UniProtKB-KW"/>
</dbReference>